<evidence type="ECO:0000256" key="7">
    <source>
        <dbReference type="ARBA" id="ARBA00022833"/>
    </source>
</evidence>
<evidence type="ECO:0000256" key="13">
    <source>
        <dbReference type="ARBA" id="ARBA00079040"/>
    </source>
</evidence>
<gene>
    <name evidence="19" type="primary">Topors</name>
</gene>
<dbReference type="CDD" id="cd16574">
    <property type="entry name" value="RING-HC_Topors"/>
    <property type="match status" value="1"/>
</dbReference>
<evidence type="ECO:0000259" key="18">
    <source>
        <dbReference type="PROSITE" id="PS50089"/>
    </source>
</evidence>
<dbReference type="Pfam" id="PF13639">
    <property type="entry name" value="zf-RING_2"/>
    <property type="match status" value="1"/>
</dbReference>
<evidence type="ECO:0000313" key="19">
    <source>
        <dbReference type="EMBL" id="CAB3267173.1"/>
    </source>
</evidence>
<dbReference type="GO" id="GO:0032391">
    <property type="term" value="C:photoreceptor connecting cilium"/>
    <property type="evidence" value="ECO:0007669"/>
    <property type="project" value="UniProtKB-ARBA"/>
</dbReference>
<dbReference type="InterPro" id="IPR058746">
    <property type="entry name" value="Znf_RING-type_Topors"/>
</dbReference>
<dbReference type="PROSITE" id="PS50089">
    <property type="entry name" value="ZF_RING_2"/>
    <property type="match status" value="1"/>
</dbReference>
<dbReference type="Gene3D" id="3.30.40.10">
    <property type="entry name" value="Zinc/RING finger domain, C3HC4 (zinc finger)"/>
    <property type="match status" value="1"/>
</dbReference>
<dbReference type="PANTHER" id="PTHR46077:SF1">
    <property type="entry name" value="TOP1 BINDING ARGININE_SERINE RICH PROTEIN, E3 UBIQUITIN LIGASE"/>
    <property type="match status" value="1"/>
</dbReference>
<feature type="compositionally biased region" description="Polar residues" evidence="17">
    <location>
        <begin position="391"/>
        <end position="402"/>
    </location>
</feature>
<dbReference type="Pfam" id="PF26084">
    <property type="entry name" value="PWI_Topors"/>
    <property type="match status" value="1"/>
</dbReference>
<feature type="compositionally biased region" description="Low complexity" evidence="17">
    <location>
        <begin position="469"/>
        <end position="480"/>
    </location>
</feature>
<keyword evidence="3" id="KW-0808">Transferase</keyword>
<organism evidence="19">
    <name type="scientific">Phallusia mammillata</name>
    <dbReference type="NCBI Taxonomy" id="59560"/>
    <lineage>
        <taxon>Eukaryota</taxon>
        <taxon>Metazoa</taxon>
        <taxon>Chordata</taxon>
        <taxon>Tunicata</taxon>
        <taxon>Ascidiacea</taxon>
        <taxon>Phlebobranchia</taxon>
        <taxon>Ascidiidae</taxon>
        <taxon>Phallusia</taxon>
    </lineage>
</organism>
<feature type="region of interest" description="Disordered" evidence="17">
    <location>
        <begin position="303"/>
        <end position="418"/>
    </location>
</feature>
<evidence type="ECO:0000256" key="17">
    <source>
        <dbReference type="SAM" id="MobiDB-lite"/>
    </source>
</evidence>
<dbReference type="GO" id="GO:0006513">
    <property type="term" value="P:protein monoubiquitination"/>
    <property type="evidence" value="ECO:0007669"/>
    <property type="project" value="TreeGrafter"/>
</dbReference>
<comment type="catalytic activity">
    <reaction evidence="1">
        <text>S-ubiquitinyl-[E2 ubiquitin-conjugating enzyme]-L-cysteine + [acceptor protein]-L-lysine = [E2 ubiquitin-conjugating enzyme]-L-cysteine + N(6)-ubiquitinyl-[acceptor protein]-L-lysine.</text>
        <dbReference type="EC" id="2.3.2.27"/>
    </reaction>
</comment>
<evidence type="ECO:0000256" key="10">
    <source>
        <dbReference type="ARBA" id="ARBA00071236"/>
    </source>
</evidence>
<dbReference type="EMBL" id="LR791311">
    <property type="protein sequence ID" value="CAB3267173.1"/>
    <property type="molecule type" value="mRNA"/>
</dbReference>
<dbReference type="GO" id="GO:0008270">
    <property type="term" value="F:zinc ion binding"/>
    <property type="evidence" value="ECO:0007669"/>
    <property type="project" value="UniProtKB-KW"/>
</dbReference>
<accession>A0A6F9DVY0</accession>
<evidence type="ECO:0000256" key="3">
    <source>
        <dbReference type="ARBA" id="ARBA00022679"/>
    </source>
</evidence>
<dbReference type="EC" id="2.3.2.27" evidence="2"/>
<keyword evidence="8" id="KW-0805">Transcription regulation</keyword>
<dbReference type="InterPro" id="IPR017907">
    <property type="entry name" value="Znf_RING_CS"/>
</dbReference>
<dbReference type="GO" id="GO:0000209">
    <property type="term" value="P:protein polyubiquitination"/>
    <property type="evidence" value="ECO:0007669"/>
    <property type="project" value="TreeGrafter"/>
</dbReference>
<evidence type="ECO:0000256" key="8">
    <source>
        <dbReference type="ARBA" id="ARBA00023015"/>
    </source>
</evidence>
<reference evidence="19" key="1">
    <citation type="submission" date="2020-04" db="EMBL/GenBank/DDBJ databases">
        <authorList>
            <person name="Neveu A P."/>
        </authorList>
    </citation>
    <scope>NUCLEOTIDE SEQUENCE</scope>
    <source>
        <tissue evidence="19">Whole embryo</tissue>
    </source>
</reference>
<feature type="region of interest" description="Disordered" evidence="17">
    <location>
        <begin position="1"/>
        <end position="30"/>
    </location>
</feature>
<feature type="compositionally biased region" description="Basic and acidic residues" evidence="17">
    <location>
        <begin position="18"/>
        <end position="30"/>
    </location>
</feature>
<dbReference type="InterPro" id="IPR013083">
    <property type="entry name" value="Znf_RING/FYVE/PHD"/>
</dbReference>
<evidence type="ECO:0000256" key="11">
    <source>
        <dbReference type="ARBA" id="ARBA00076856"/>
    </source>
</evidence>
<feature type="region of interest" description="Disordered" evidence="17">
    <location>
        <begin position="466"/>
        <end position="506"/>
    </location>
</feature>
<dbReference type="GO" id="GO:0008630">
    <property type="term" value="P:intrinsic apoptotic signaling pathway in response to DNA damage"/>
    <property type="evidence" value="ECO:0007669"/>
    <property type="project" value="UniProtKB-ARBA"/>
</dbReference>
<proteinExistence type="evidence at transcript level"/>
<feature type="compositionally biased region" description="Low complexity" evidence="17">
    <location>
        <begin position="403"/>
        <end position="418"/>
    </location>
</feature>
<evidence type="ECO:0000256" key="1">
    <source>
        <dbReference type="ARBA" id="ARBA00000900"/>
    </source>
</evidence>
<dbReference type="InterPro" id="IPR058745">
    <property type="entry name" value="PWI_Topors"/>
</dbReference>
<keyword evidence="5 16" id="KW-0863">Zinc-finger</keyword>
<feature type="compositionally biased region" description="Polar residues" evidence="17">
    <location>
        <begin position="1"/>
        <end position="17"/>
    </location>
</feature>
<evidence type="ECO:0000256" key="6">
    <source>
        <dbReference type="ARBA" id="ARBA00022786"/>
    </source>
</evidence>
<dbReference type="SUPFAM" id="SSF57850">
    <property type="entry name" value="RING/U-box"/>
    <property type="match status" value="1"/>
</dbReference>
<dbReference type="PROSITE" id="PS00518">
    <property type="entry name" value="ZF_RING_1"/>
    <property type="match status" value="1"/>
</dbReference>
<keyword evidence="7" id="KW-0862">Zinc</keyword>
<dbReference type="GO" id="GO:0061630">
    <property type="term" value="F:ubiquitin protein ligase activity"/>
    <property type="evidence" value="ECO:0007669"/>
    <property type="project" value="UniProtKB-EC"/>
</dbReference>
<feature type="compositionally biased region" description="Polar residues" evidence="17">
    <location>
        <begin position="334"/>
        <end position="347"/>
    </location>
</feature>
<evidence type="ECO:0000256" key="12">
    <source>
        <dbReference type="ARBA" id="ARBA00076940"/>
    </source>
</evidence>
<protein>
    <recommendedName>
        <fullName evidence="10">E3 ubiquitin-protein ligase Topors</fullName>
        <ecNumber evidence="2">2.3.2.27</ecNumber>
    </recommendedName>
    <alternativeName>
        <fullName evidence="11">RING-type E3 ubiquitin transferase Topors</fullName>
    </alternativeName>
    <alternativeName>
        <fullName evidence="13">SUMO1-protein E3 ligase Topors</fullName>
    </alternativeName>
    <alternativeName>
        <fullName evidence="12">Topoisomerase I-binding RING finger protein</fullName>
    </alternativeName>
    <alternativeName>
        <fullName evidence="14">Topoisomerase I-binding arginine/serine-rich protein</fullName>
    </alternativeName>
    <alternativeName>
        <fullName evidence="15">Tumor suppressor p53-binding protein 3</fullName>
    </alternativeName>
</protein>
<keyword evidence="9" id="KW-0804">Transcription</keyword>
<keyword evidence="4" id="KW-0479">Metal-binding</keyword>
<evidence type="ECO:0000256" key="5">
    <source>
        <dbReference type="ARBA" id="ARBA00022771"/>
    </source>
</evidence>
<dbReference type="FunFam" id="3.30.40.10:FF:000136">
    <property type="entry name" value="E3 ubiquitin-protein ligase Topors"/>
    <property type="match status" value="1"/>
</dbReference>
<dbReference type="SMART" id="SM00184">
    <property type="entry name" value="RING"/>
    <property type="match status" value="1"/>
</dbReference>
<evidence type="ECO:0000256" key="4">
    <source>
        <dbReference type="ARBA" id="ARBA00022723"/>
    </source>
</evidence>
<feature type="domain" description="RING-type" evidence="18">
    <location>
        <begin position="33"/>
        <end position="72"/>
    </location>
</feature>
<evidence type="ECO:0000256" key="15">
    <source>
        <dbReference type="ARBA" id="ARBA00082108"/>
    </source>
</evidence>
<name>A0A6F9DVY0_9ASCI</name>
<evidence type="ECO:0000256" key="9">
    <source>
        <dbReference type="ARBA" id="ARBA00023163"/>
    </source>
</evidence>
<dbReference type="InterPro" id="IPR001841">
    <property type="entry name" value="Znf_RING"/>
</dbReference>
<evidence type="ECO:0000256" key="2">
    <source>
        <dbReference type="ARBA" id="ARBA00012483"/>
    </source>
</evidence>
<dbReference type="PANTHER" id="PTHR46077">
    <property type="entry name" value="E3 UBIQUITIN-PROTEIN LIGASE TOPORS"/>
    <property type="match status" value="1"/>
</dbReference>
<sequence length="506" mass="58186">MESTKSPGSGPKANNNEKTPEKLSSDTSDSDRCPICLAPPDNKALTNACFHAFCFSCLKEWSKVKAECPLCKTPFRSIIYNIKDNDNYDQFDVPETRQQFVETLHQRFTASVTEMMIANSFNEFRQHVRARQENNRAALIASTDVDVIRQRRWYYRNGQRISNVNNNKQTRDISSKFYRRNRPQLHRLIPWLRRELIVLFGANNMFIVNRIRDLIISCVTTCGITSEEFYDEIQPYLQHLTDQFINEFLSFARSPHDISSYDQNVRYSASDESEPSQRVVRQQREHRNPFVWNDALLPIDPPLATHRSYKPKKKRRPRIRKEPRVSAPKEVIEISSSSDTNCQQNISVEPANGESSDDVMFISYEKPPSQRTPDAYVTISSNDEDEPGPSGLSNPTTSLPHQSTVSSSCESTSSEFEPTVKSVIVPVEQPSGASNGKLCKVKVPKYSSHDPFKSRRRSLKRIQHHFSHHNTSSSDICSSSDESHSHHRRRPQKVRRRSRKHSRGIL</sequence>
<feature type="compositionally biased region" description="Basic residues" evidence="17">
    <location>
        <begin position="307"/>
        <end position="321"/>
    </location>
</feature>
<evidence type="ECO:0000256" key="14">
    <source>
        <dbReference type="ARBA" id="ARBA00079184"/>
    </source>
</evidence>
<evidence type="ECO:0000256" key="16">
    <source>
        <dbReference type="PROSITE-ProRule" id="PRU00175"/>
    </source>
</evidence>
<keyword evidence="6" id="KW-0833">Ubl conjugation pathway</keyword>
<feature type="compositionally biased region" description="Basic residues" evidence="17">
    <location>
        <begin position="485"/>
        <end position="506"/>
    </location>
</feature>
<dbReference type="AlphaFoldDB" id="A0A6F9DVY0"/>